<organism evidence="11 12">
    <name type="scientific">Lederbergia graminis</name>
    <dbReference type="NCBI Taxonomy" id="735518"/>
    <lineage>
        <taxon>Bacteria</taxon>
        <taxon>Bacillati</taxon>
        <taxon>Bacillota</taxon>
        <taxon>Bacilli</taxon>
        <taxon>Bacillales</taxon>
        <taxon>Bacillaceae</taxon>
        <taxon>Lederbergia</taxon>
    </lineage>
</organism>
<dbReference type="RefSeq" id="WP_382353857.1">
    <property type="nucleotide sequence ID" value="NZ_JBHSMC010000021.1"/>
</dbReference>
<evidence type="ECO:0000256" key="8">
    <source>
        <dbReference type="SAM" id="SignalP"/>
    </source>
</evidence>
<evidence type="ECO:0000256" key="7">
    <source>
        <dbReference type="ARBA" id="ARBA00023288"/>
    </source>
</evidence>
<evidence type="ECO:0000259" key="10">
    <source>
        <dbReference type="Pfam" id="PF25198"/>
    </source>
</evidence>
<evidence type="ECO:0000256" key="6">
    <source>
        <dbReference type="ARBA" id="ARBA00023139"/>
    </source>
</evidence>
<keyword evidence="3" id="KW-0309">Germination</keyword>
<proteinExistence type="inferred from homology"/>
<dbReference type="Proteomes" id="UP001596147">
    <property type="component" value="Unassembled WGS sequence"/>
</dbReference>
<feature type="domain" description="Spore germination protein N-terminal" evidence="10">
    <location>
        <begin position="22"/>
        <end position="197"/>
    </location>
</feature>
<dbReference type="InterPro" id="IPR038501">
    <property type="entry name" value="Spore_GerAC_C_sf"/>
</dbReference>
<evidence type="ECO:0000256" key="4">
    <source>
        <dbReference type="ARBA" id="ARBA00022729"/>
    </source>
</evidence>
<evidence type="ECO:0000313" key="12">
    <source>
        <dbReference type="Proteomes" id="UP001596147"/>
    </source>
</evidence>
<gene>
    <name evidence="11" type="ORF">ACFPM4_15835</name>
</gene>
<dbReference type="InterPro" id="IPR057336">
    <property type="entry name" value="GerAC_N"/>
</dbReference>
<dbReference type="Pfam" id="PF05504">
    <property type="entry name" value="Spore_GerAC"/>
    <property type="match status" value="1"/>
</dbReference>
<comment type="caution">
    <text evidence="11">The sequence shown here is derived from an EMBL/GenBank/DDBJ whole genome shotgun (WGS) entry which is preliminary data.</text>
</comment>
<sequence>MKRCKALCIWVVLSLILSGCWDETQIAEANYATAIGVDYVDDNYVLYVQMLDFSNVAKQDNNKQSDDPPLFIGKSSGRTFHEAINNLYKTSQEPFHWGQIGAIIYSEAVLENGIDKVQQAIQRNGEFRYTPWMFGTKESIRKVLGVSGFFHLPPIYTILYSPKDSYNVHSFIRPLRMHKFISINNDPGGSVTLPSIAIDDSSWKELANGEKPKDTLKINGGFHISESTYVGWMSFDDLQGLRWIESSTQVTPVKIIEDGKNLGIIEINNPSINIQQIGKGTEVTFHLKIRAKGKLAGLTTDLPQAKIEKLAEKQIKEDILMTYEKALNKQIDIYNLKNKLFRNGMKPEHIKKYELTTESISKVEVTVHLDSKGMYK</sequence>
<evidence type="ECO:0000256" key="3">
    <source>
        <dbReference type="ARBA" id="ARBA00022544"/>
    </source>
</evidence>
<evidence type="ECO:0000259" key="9">
    <source>
        <dbReference type="Pfam" id="PF05504"/>
    </source>
</evidence>
<name>A0ABW0LKK1_9BACI</name>
<dbReference type="Gene3D" id="3.30.300.210">
    <property type="entry name" value="Nutrient germinant receptor protein C, domain 3"/>
    <property type="match status" value="1"/>
</dbReference>
<feature type="chain" id="PRO_5046557085" evidence="8">
    <location>
        <begin position="22"/>
        <end position="376"/>
    </location>
</feature>
<keyword evidence="5" id="KW-0472">Membrane</keyword>
<keyword evidence="6" id="KW-0564">Palmitate</keyword>
<keyword evidence="12" id="KW-1185">Reference proteome</keyword>
<keyword evidence="7" id="KW-0449">Lipoprotein</keyword>
<accession>A0ABW0LKK1</accession>
<evidence type="ECO:0000256" key="1">
    <source>
        <dbReference type="ARBA" id="ARBA00004635"/>
    </source>
</evidence>
<dbReference type="InterPro" id="IPR046953">
    <property type="entry name" value="Spore_GerAC-like_C"/>
</dbReference>
<reference evidence="12" key="1">
    <citation type="journal article" date="2019" name="Int. J. Syst. Evol. Microbiol.">
        <title>The Global Catalogue of Microorganisms (GCM) 10K type strain sequencing project: providing services to taxonomists for standard genome sequencing and annotation.</title>
        <authorList>
            <consortium name="The Broad Institute Genomics Platform"/>
            <consortium name="The Broad Institute Genome Sequencing Center for Infectious Disease"/>
            <person name="Wu L."/>
            <person name="Ma J."/>
        </authorList>
    </citation>
    <scope>NUCLEOTIDE SEQUENCE [LARGE SCALE GENOMIC DNA]</scope>
    <source>
        <strain evidence="12">CGMCC 1.12237</strain>
    </source>
</reference>
<evidence type="ECO:0000256" key="5">
    <source>
        <dbReference type="ARBA" id="ARBA00023136"/>
    </source>
</evidence>
<comment type="similarity">
    <text evidence="2">Belongs to the GerABKC lipoprotein family.</text>
</comment>
<comment type="subcellular location">
    <subcellularLocation>
        <location evidence="1">Membrane</location>
        <topology evidence="1">Lipid-anchor</topology>
    </subcellularLocation>
</comment>
<protein>
    <submittedName>
        <fullName evidence="11">Ger(X)C family spore germination protein</fullName>
    </submittedName>
</protein>
<feature type="signal peptide" evidence="8">
    <location>
        <begin position="1"/>
        <end position="21"/>
    </location>
</feature>
<dbReference type="InterPro" id="IPR008844">
    <property type="entry name" value="Spore_GerAC-like"/>
</dbReference>
<dbReference type="NCBIfam" id="TIGR02887">
    <property type="entry name" value="spore_ger_x_C"/>
    <property type="match status" value="1"/>
</dbReference>
<evidence type="ECO:0000256" key="2">
    <source>
        <dbReference type="ARBA" id="ARBA00007886"/>
    </source>
</evidence>
<dbReference type="EMBL" id="JBHSMC010000021">
    <property type="protein sequence ID" value="MFC5466203.1"/>
    <property type="molecule type" value="Genomic_DNA"/>
</dbReference>
<keyword evidence="4 8" id="KW-0732">Signal</keyword>
<dbReference type="PANTHER" id="PTHR35789:SF1">
    <property type="entry name" value="SPORE GERMINATION PROTEIN B3"/>
    <property type="match status" value="1"/>
</dbReference>
<dbReference type="Pfam" id="PF25198">
    <property type="entry name" value="Spore_GerAC_N"/>
    <property type="match status" value="1"/>
</dbReference>
<dbReference type="PROSITE" id="PS51257">
    <property type="entry name" value="PROKAR_LIPOPROTEIN"/>
    <property type="match status" value="1"/>
</dbReference>
<evidence type="ECO:0000313" key="11">
    <source>
        <dbReference type="EMBL" id="MFC5466203.1"/>
    </source>
</evidence>
<dbReference type="PANTHER" id="PTHR35789">
    <property type="entry name" value="SPORE GERMINATION PROTEIN B3"/>
    <property type="match status" value="1"/>
</dbReference>
<feature type="domain" description="Spore germination GerAC-like C-terminal" evidence="9">
    <location>
        <begin position="227"/>
        <end position="371"/>
    </location>
</feature>